<keyword evidence="1" id="KW-0472">Membrane</keyword>
<dbReference type="EMBL" id="CP003344">
    <property type="protein sequence ID" value="AGA69040.1"/>
    <property type="molecule type" value="Genomic_DNA"/>
</dbReference>
<feature type="transmembrane region" description="Helical" evidence="1">
    <location>
        <begin position="184"/>
        <end position="210"/>
    </location>
</feature>
<dbReference type="InterPro" id="IPR000160">
    <property type="entry name" value="GGDEF_dom"/>
</dbReference>
<dbReference type="PROSITE" id="PS50887">
    <property type="entry name" value="GGDEF"/>
    <property type="match status" value="1"/>
</dbReference>
<dbReference type="InterPro" id="IPR050469">
    <property type="entry name" value="Diguanylate_Cyclase"/>
</dbReference>
<keyword evidence="1" id="KW-1133">Transmembrane helix</keyword>
<accession>L0F7Q9</accession>
<gene>
    <name evidence="3" type="ordered locus">Desdi_1547</name>
</gene>
<evidence type="ECO:0000256" key="1">
    <source>
        <dbReference type="SAM" id="Phobius"/>
    </source>
</evidence>
<dbReference type="NCBIfam" id="TIGR00254">
    <property type="entry name" value="GGDEF"/>
    <property type="match status" value="1"/>
</dbReference>
<organism evidence="3 4">
    <name type="scientific">Desulfitobacterium dichloroeliminans (strain LMG P-21439 / DCA1)</name>
    <dbReference type="NCBI Taxonomy" id="871963"/>
    <lineage>
        <taxon>Bacteria</taxon>
        <taxon>Bacillati</taxon>
        <taxon>Bacillota</taxon>
        <taxon>Clostridia</taxon>
        <taxon>Eubacteriales</taxon>
        <taxon>Desulfitobacteriaceae</taxon>
        <taxon>Desulfitobacterium</taxon>
    </lineage>
</organism>
<dbReference type="GO" id="GO:0005886">
    <property type="term" value="C:plasma membrane"/>
    <property type="evidence" value="ECO:0007669"/>
    <property type="project" value="TreeGrafter"/>
</dbReference>
<dbReference type="CDD" id="cd01949">
    <property type="entry name" value="GGDEF"/>
    <property type="match status" value="1"/>
</dbReference>
<dbReference type="GO" id="GO:0052621">
    <property type="term" value="F:diguanylate cyclase activity"/>
    <property type="evidence" value="ECO:0007669"/>
    <property type="project" value="TreeGrafter"/>
</dbReference>
<dbReference type="eggNOG" id="COG2199">
    <property type="taxonomic scope" value="Bacteria"/>
</dbReference>
<dbReference type="HOGENOM" id="CLU_762341_0_0_9"/>
<keyword evidence="1" id="KW-0812">Transmembrane</keyword>
<feature type="transmembrane region" description="Helical" evidence="1">
    <location>
        <begin position="153"/>
        <end position="172"/>
    </location>
</feature>
<protein>
    <submittedName>
        <fullName evidence="3">Diguanylate cyclase (GGDEF) domain-containing protein</fullName>
    </submittedName>
</protein>
<dbReference type="PANTHER" id="PTHR45138">
    <property type="entry name" value="REGULATORY COMPONENTS OF SENSORY TRANSDUCTION SYSTEM"/>
    <property type="match status" value="1"/>
</dbReference>
<dbReference type="Gene3D" id="3.30.70.270">
    <property type="match status" value="1"/>
</dbReference>
<sequence>MDIDLQVLLILEMFLVNLYVMTISSKGQTTPLKTLLILTVYTIGLIGMTYLFVTKVFPAGNHNGVFLLFGFLYLLPSKILYDQPLKYSLAITCTSWLHTLFLLSLAIRVAPLLNEAWSDGVMLLTLTLLYILTLPFFISSLKRTTYALGKIDDEMLTNFIVLGSLWFLSYILLNTQFDRYDSDWFEFVITLVLALCTILSYKVFYSLIVISNTAKELTKRTKTDILTGLKNRDAFFRDAQKRLESRKPFSIVFIDLDQFKQVNDRYGHAEGDRYLVQFADVLRQFYNDQGTLYRLSGDEFVFLYLGRSIVEFCSQLETRIIPAYKNKIRFKGLSLGYASFPKDGEDLNSLLKTADHNMYLQKKVKHFDRSL</sequence>
<dbReference type="GO" id="GO:0043709">
    <property type="term" value="P:cell adhesion involved in single-species biofilm formation"/>
    <property type="evidence" value="ECO:0007669"/>
    <property type="project" value="TreeGrafter"/>
</dbReference>
<keyword evidence="4" id="KW-1185">Reference proteome</keyword>
<evidence type="ECO:0000313" key="3">
    <source>
        <dbReference type="EMBL" id="AGA69040.1"/>
    </source>
</evidence>
<feature type="transmembrane region" description="Helical" evidence="1">
    <location>
        <begin position="121"/>
        <end position="141"/>
    </location>
</feature>
<dbReference type="RefSeq" id="WP_015262033.1">
    <property type="nucleotide sequence ID" value="NC_019903.1"/>
</dbReference>
<dbReference type="SUPFAM" id="SSF55073">
    <property type="entry name" value="Nucleotide cyclase"/>
    <property type="match status" value="1"/>
</dbReference>
<dbReference type="PANTHER" id="PTHR45138:SF9">
    <property type="entry name" value="DIGUANYLATE CYCLASE DGCM-RELATED"/>
    <property type="match status" value="1"/>
</dbReference>
<evidence type="ECO:0000313" key="4">
    <source>
        <dbReference type="Proteomes" id="UP000010797"/>
    </source>
</evidence>
<evidence type="ECO:0000259" key="2">
    <source>
        <dbReference type="PROSITE" id="PS50887"/>
    </source>
</evidence>
<dbReference type="InterPro" id="IPR043128">
    <property type="entry name" value="Rev_trsase/Diguanyl_cyclase"/>
</dbReference>
<feature type="domain" description="GGDEF" evidence="2">
    <location>
        <begin position="247"/>
        <end position="371"/>
    </location>
</feature>
<dbReference type="InterPro" id="IPR029787">
    <property type="entry name" value="Nucleotide_cyclase"/>
</dbReference>
<name>L0F7Q9_DESDL</name>
<proteinExistence type="predicted"/>
<feature type="transmembrane region" description="Helical" evidence="1">
    <location>
        <begin position="35"/>
        <end position="53"/>
    </location>
</feature>
<dbReference type="STRING" id="871963.Desdi_1547"/>
<feature type="transmembrane region" description="Helical" evidence="1">
    <location>
        <begin position="59"/>
        <end position="75"/>
    </location>
</feature>
<dbReference type="AlphaFoldDB" id="L0F7Q9"/>
<feature type="transmembrane region" description="Helical" evidence="1">
    <location>
        <begin position="6"/>
        <end position="23"/>
    </location>
</feature>
<dbReference type="Proteomes" id="UP000010797">
    <property type="component" value="Chromosome"/>
</dbReference>
<feature type="transmembrane region" description="Helical" evidence="1">
    <location>
        <begin position="87"/>
        <end position="109"/>
    </location>
</feature>
<dbReference type="Pfam" id="PF00990">
    <property type="entry name" value="GGDEF"/>
    <property type="match status" value="1"/>
</dbReference>
<dbReference type="GO" id="GO:1902201">
    <property type="term" value="P:negative regulation of bacterial-type flagellum-dependent cell motility"/>
    <property type="evidence" value="ECO:0007669"/>
    <property type="project" value="TreeGrafter"/>
</dbReference>
<reference evidence="4" key="1">
    <citation type="submission" date="2012-02" db="EMBL/GenBank/DDBJ databases">
        <title>Complete sequence of Desulfitobacterium dichloroeliminans LMG P-21439.</title>
        <authorList>
            <person name="Lucas S."/>
            <person name="Han J."/>
            <person name="Lapidus A."/>
            <person name="Cheng J.-F."/>
            <person name="Goodwin L."/>
            <person name="Pitluck S."/>
            <person name="Peters L."/>
            <person name="Ovchinnikova G."/>
            <person name="Teshima H."/>
            <person name="Detter J.C."/>
            <person name="Han C."/>
            <person name="Tapia R."/>
            <person name="Land M."/>
            <person name="Hauser L."/>
            <person name="Kyrpides N."/>
            <person name="Ivanova N."/>
            <person name="Pagani I."/>
            <person name="Kruse T."/>
            <person name="de Vos W.M."/>
            <person name="Boon N."/>
            <person name="Smidt H."/>
            <person name="Woyke T."/>
        </authorList>
    </citation>
    <scope>NUCLEOTIDE SEQUENCE [LARGE SCALE GENOMIC DNA]</scope>
    <source>
        <strain evidence="4">LMG P-21439 / DCA1</strain>
    </source>
</reference>
<dbReference type="SMART" id="SM00267">
    <property type="entry name" value="GGDEF"/>
    <property type="match status" value="1"/>
</dbReference>
<dbReference type="OrthoDB" id="9783388at2"/>
<dbReference type="KEGG" id="ddl:Desdi_1547"/>